<accession>A0A6A8A724</accession>
<evidence type="ECO:0000256" key="6">
    <source>
        <dbReference type="SAM" id="Phobius"/>
    </source>
</evidence>
<protein>
    <submittedName>
        <fullName evidence="8">EamA family transporter</fullName>
    </submittedName>
</protein>
<gene>
    <name evidence="8" type="ORF">GAO09_13770</name>
</gene>
<feature type="transmembrane region" description="Helical" evidence="6">
    <location>
        <begin position="40"/>
        <end position="59"/>
    </location>
</feature>
<dbReference type="GO" id="GO:0016020">
    <property type="term" value="C:membrane"/>
    <property type="evidence" value="ECO:0007669"/>
    <property type="project" value="UniProtKB-SubCell"/>
</dbReference>
<evidence type="ECO:0000256" key="4">
    <source>
        <dbReference type="ARBA" id="ARBA00022989"/>
    </source>
</evidence>
<dbReference type="Pfam" id="PF00892">
    <property type="entry name" value="EamA"/>
    <property type="match status" value="1"/>
</dbReference>
<evidence type="ECO:0000259" key="7">
    <source>
        <dbReference type="Pfam" id="PF00892"/>
    </source>
</evidence>
<organism evidence="8 9">
    <name type="scientific">Endobacterium cereale</name>
    <dbReference type="NCBI Taxonomy" id="2663029"/>
    <lineage>
        <taxon>Bacteria</taxon>
        <taxon>Pseudomonadati</taxon>
        <taxon>Pseudomonadota</taxon>
        <taxon>Alphaproteobacteria</taxon>
        <taxon>Hyphomicrobiales</taxon>
        <taxon>Rhizobiaceae</taxon>
        <taxon>Endobacterium</taxon>
    </lineage>
</organism>
<dbReference type="RefSeq" id="WP_153354566.1">
    <property type="nucleotide sequence ID" value="NZ_JAYKOO010000002.1"/>
</dbReference>
<feature type="transmembrane region" description="Helical" evidence="6">
    <location>
        <begin position="235"/>
        <end position="255"/>
    </location>
</feature>
<dbReference type="EMBL" id="WIXI01000043">
    <property type="protein sequence ID" value="MQY47102.1"/>
    <property type="molecule type" value="Genomic_DNA"/>
</dbReference>
<feature type="transmembrane region" description="Helical" evidence="6">
    <location>
        <begin position="122"/>
        <end position="142"/>
    </location>
</feature>
<evidence type="ECO:0000256" key="5">
    <source>
        <dbReference type="ARBA" id="ARBA00023136"/>
    </source>
</evidence>
<evidence type="ECO:0000256" key="2">
    <source>
        <dbReference type="ARBA" id="ARBA00009853"/>
    </source>
</evidence>
<dbReference type="PROSITE" id="PS51257">
    <property type="entry name" value="PROKAR_LIPOPROTEIN"/>
    <property type="match status" value="1"/>
</dbReference>
<dbReference type="Proteomes" id="UP000435138">
    <property type="component" value="Unassembled WGS sequence"/>
</dbReference>
<sequence length="287" mass="30848">MTTNRTGLAIAIMVLAACLNSLDAVIVRLLAGQVHPLMIGFFRSFFGLIAVMPWIIRGIDLKASPFRTLHALRAGLKLLALVCLFVAFAHAPLADATAINFTMPIFLVLGAWLFLGEKVGRGSIFGVIAGFVGVMIIIRPSGDQGFDPWLLFALAGAVLTASSQLLLRRMALRDTTDRLVAWNLITMVPLGLIIMLPVWSMPTWTQLGLLALQGVLGAFNMAIITRAFAMANASVLAPLDFLRLPVVALMAFLIFSEIPIIQMWIGAAVIIGATIVATGGGARRRSR</sequence>
<dbReference type="PANTHER" id="PTHR22911:SF6">
    <property type="entry name" value="SOLUTE CARRIER FAMILY 35 MEMBER G1"/>
    <property type="match status" value="1"/>
</dbReference>
<evidence type="ECO:0000256" key="3">
    <source>
        <dbReference type="ARBA" id="ARBA00022692"/>
    </source>
</evidence>
<feature type="transmembrane region" description="Helical" evidence="6">
    <location>
        <begin position="148"/>
        <end position="167"/>
    </location>
</feature>
<feature type="transmembrane region" description="Helical" evidence="6">
    <location>
        <begin position="204"/>
        <end position="223"/>
    </location>
</feature>
<dbReference type="PANTHER" id="PTHR22911">
    <property type="entry name" value="ACYL-MALONYL CONDENSING ENZYME-RELATED"/>
    <property type="match status" value="1"/>
</dbReference>
<comment type="caution">
    <text evidence="8">The sequence shown here is derived from an EMBL/GenBank/DDBJ whole genome shotgun (WGS) entry which is preliminary data.</text>
</comment>
<reference evidence="8 9" key="1">
    <citation type="submission" date="2019-11" db="EMBL/GenBank/DDBJ databases">
        <title>Genome analysis of Rhizobacterium cereale a novel genus and species isolated from maize roots in North Spain.</title>
        <authorList>
            <person name="Menendez E."/>
            <person name="Flores-Felix J.D."/>
            <person name="Ramirez-Bahena M.-H."/>
            <person name="Igual J.M."/>
            <person name="Garcia-Fraile P."/>
            <person name="Peix A."/>
            <person name="Velazquez E."/>
        </authorList>
    </citation>
    <scope>NUCLEOTIDE SEQUENCE [LARGE SCALE GENOMIC DNA]</scope>
    <source>
        <strain evidence="8 9">RZME27</strain>
    </source>
</reference>
<keyword evidence="3 6" id="KW-0812">Transmembrane</keyword>
<dbReference type="SUPFAM" id="SSF103481">
    <property type="entry name" value="Multidrug resistance efflux transporter EmrE"/>
    <property type="match status" value="2"/>
</dbReference>
<keyword evidence="9" id="KW-1185">Reference proteome</keyword>
<dbReference type="InterPro" id="IPR000620">
    <property type="entry name" value="EamA_dom"/>
</dbReference>
<dbReference type="InterPro" id="IPR037185">
    <property type="entry name" value="EmrE-like"/>
</dbReference>
<evidence type="ECO:0000313" key="9">
    <source>
        <dbReference type="Proteomes" id="UP000435138"/>
    </source>
</evidence>
<evidence type="ECO:0000313" key="8">
    <source>
        <dbReference type="EMBL" id="MQY47102.1"/>
    </source>
</evidence>
<dbReference type="AlphaFoldDB" id="A0A6A8A724"/>
<comment type="similarity">
    <text evidence="2">Belongs to the drug/metabolite transporter (DMT) superfamily. 10 TMS drug/metabolite exporter (DME) (TC 2.A.7.3) family.</text>
</comment>
<feature type="domain" description="EamA" evidence="7">
    <location>
        <begin position="9"/>
        <end position="138"/>
    </location>
</feature>
<evidence type="ECO:0000256" key="1">
    <source>
        <dbReference type="ARBA" id="ARBA00004141"/>
    </source>
</evidence>
<feature type="transmembrane region" description="Helical" evidence="6">
    <location>
        <begin position="71"/>
        <end position="91"/>
    </location>
</feature>
<keyword evidence="5 6" id="KW-0472">Membrane</keyword>
<keyword evidence="4 6" id="KW-1133">Transmembrane helix</keyword>
<feature type="transmembrane region" description="Helical" evidence="6">
    <location>
        <begin position="261"/>
        <end position="282"/>
    </location>
</feature>
<comment type="subcellular location">
    <subcellularLocation>
        <location evidence="1">Membrane</location>
        <topology evidence="1">Multi-pass membrane protein</topology>
    </subcellularLocation>
</comment>
<proteinExistence type="inferred from homology"/>
<feature type="transmembrane region" description="Helical" evidence="6">
    <location>
        <begin position="179"/>
        <end position="198"/>
    </location>
</feature>
<feature type="transmembrane region" description="Helical" evidence="6">
    <location>
        <begin position="97"/>
        <end position="115"/>
    </location>
</feature>
<name>A0A6A8A724_9HYPH</name>